<keyword evidence="4" id="KW-1185">Reference proteome</keyword>
<evidence type="ECO:0000256" key="1">
    <source>
        <dbReference type="SAM" id="MobiDB-lite"/>
    </source>
</evidence>
<keyword evidence="2" id="KW-0472">Membrane</keyword>
<sequence>MSHDEDERQFEEQVRELLAEDAYAVQPSQVPYPAIRQQGTVERRRRVAAVGAALVTLVAVPVGAYALTGGTNGADTATPSPSVTAPPSPTPTPSPTPSGPSGPATDGQLLDGIDRATAVSGVEDCLAYSMGGGLGDTSLGEASDYRILLAMRSTGDSNAPGDGHFVVAVREKGPKTRLICNIKDGEVSGRSVSSGDDAIPDAPVVMPDINAHKLYMQSVIDRGNWRLPFRWASIGTVEPSVARVTVSYGDETSEAVLDDGWFVAAGELNQQVTRSPHVKGYDADGKLVYDSDRDKYYIPTLP</sequence>
<dbReference type="AlphaFoldDB" id="A0A4Y3VHJ2"/>
<evidence type="ECO:0000256" key="2">
    <source>
        <dbReference type="SAM" id="Phobius"/>
    </source>
</evidence>
<keyword evidence="2" id="KW-0812">Transmembrane</keyword>
<dbReference type="EMBL" id="BJND01000024">
    <property type="protein sequence ID" value="GEC05953.1"/>
    <property type="molecule type" value="Genomic_DNA"/>
</dbReference>
<dbReference type="Proteomes" id="UP000317881">
    <property type="component" value="Unassembled WGS sequence"/>
</dbReference>
<feature type="compositionally biased region" description="Pro residues" evidence="1">
    <location>
        <begin position="84"/>
        <end position="100"/>
    </location>
</feature>
<accession>A0A4Y3VHJ2</accession>
<proteinExistence type="predicted"/>
<evidence type="ECO:0000313" key="4">
    <source>
        <dbReference type="Proteomes" id="UP000317881"/>
    </source>
</evidence>
<protein>
    <submittedName>
        <fullName evidence="3">Uncharacterized protein</fullName>
    </submittedName>
</protein>
<dbReference type="OrthoDB" id="4328110at2"/>
<feature type="region of interest" description="Disordered" evidence="1">
    <location>
        <begin position="71"/>
        <end position="109"/>
    </location>
</feature>
<dbReference type="RefSeq" id="WP_141310577.1">
    <property type="nucleotide sequence ID" value="NZ_BJND01000024.1"/>
</dbReference>
<reference evidence="3 4" key="1">
    <citation type="submission" date="2019-06" db="EMBL/GenBank/DDBJ databases">
        <title>Whole genome shotgun sequence of Streptomyces spinoverrucosus NBRC 14228.</title>
        <authorList>
            <person name="Hosoyama A."/>
            <person name="Uohara A."/>
            <person name="Ohji S."/>
            <person name="Ichikawa N."/>
        </authorList>
    </citation>
    <scope>NUCLEOTIDE SEQUENCE [LARGE SCALE GENOMIC DNA]</scope>
    <source>
        <strain evidence="3 4">NBRC 14228</strain>
    </source>
</reference>
<keyword evidence="2" id="KW-1133">Transmembrane helix</keyword>
<evidence type="ECO:0000313" key="3">
    <source>
        <dbReference type="EMBL" id="GEC05953.1"/>
    </source>
</evidence>
<comment type="caution">
    <text evidence="3">The sequence shown here is derived from an EMBL/GenBank/DDBJ whole genome shotgun (WGS) entry which is preliminary data.</text>
</comment>
<gene>
    <name evidence="3" type="ORF">SSP24_36080</name>
</gene>
<name>A0A4Y3VHJ2_9ACTN</name>
<feature type="transmembrane region" description="Helical" evidence="2">
    <location>
        <begin position="47"/>
        <end position="67"/>
    </location>
</feature>
<organism evidence="3 4">
    <name type="scientific">Streptomyces spinoverrucosus</name>
    <dbReference type="NCBI Taxonomy" id="284043"/>
    <lineage>
        <taxon>Bacteria</taxon>
        <taxon>Bacillati</taxon>
        <taxon>Actinomycetota</taxon>
        <taxon>Actinomycetes</taxon>
        <taxon>Kitasatosporales</taxon>
        <taxon>Streptomycetaceae</taxon>
        <taxon>Streptomyces</taxon>
    </lineage>
</organism>